<evidence type="ECO:0000256" key="3">
    <source>
        <dbReference type="PROSITE-ProRule" id="PRU00023"/>
    </source>
</evidence>
<dbReference type="SMART" id="SM00248">
    <property type="entry name" value="ANK"/>
    <property type="match status" value="3"/>
</dbReference>
<dbReference type="PANTHER" id="PTHR24198">
    <property type="entry name" value="ANKYRIN REPEAT AND PROTEIN KINASE DOMAIN-CONTAINING PROTEIN"/>
    <property type="match status" value="1"/>
</dbReference>
<protein>
    <submittedName>
        <fullName evidence="4">Ankyrin</fullName>
    </submittedName>
</protein>
<gene>
    <name evidence="4" type="ORF">D6D13_04067</name>
</gene>
<dbReference type="InterPro" id="IPR002110">
    <property type="entry name" value="Ankyrin_rpt"/>
</dbReference>
<dbReference type="PROSITE" id="PS50297">
    <property type="entry name" value="ANK_REP_REGION"/>
    <property type="match status" value="1"/>
</dbReference>
<organism evidence="4">
    <name type="scientific">Aureobasidium pullulans</name>
    <name type="common">Black yeast</name>
    <name type="synonym">Pullularia pullulans</name>
    <dbReference type="NCBI Taxonomy" id="5580"/>
    <lineage>
        <taxon>Eukaryota</taxon>
        <taxon>Fungi</taxon>
        <taxon>Dikarya</taxon>
        <taxon>Ascomycota</taxon>
        <taxon>Pezizomycotina</taxon>
        <taxon>Dothideomycetes</taxon>
        <taxon>Dothideomycetidae</taxon>
        <taxon>Dothideales</taxon>
        <taxon>Saccotheciaceae</taxon>
        <taxon>Aureobasidium</taxon>
    </lineage>
</organism>
<dbReference type="PRINTS" id="PR01415">
    <property type="entry name" value="ANKYRIN"/>
</dbReference>
<dbReference type="Gene3D" id="1.25.40.20">
    <property type="entry name" value="Ankyrin repeat-containing domain"/>
    <property type="match status" value="1"/>
</dbReference>
<dbReference type="PROSITE" id="PS50088">
    <property type="entry name" value="ANK_REPEAT"/>
    <property type="match status" value="1"/>
</dbReference>
<keyword evidence="1" id="KW-0677">Repeat</keyword>
<proteinExistence type="predicted"/>
<evidence type="ECO:0000256" key="1">
    <source>
        <dbReference type="ARBA" id="ARBA00022737"/>
    </source>
</evidence>
<dbReference type="PANTHER" id="PTHR24198:SF165">
    <property type="entry name" value="ANKYRIN REPEAT-CONTAINING PROTEIN-RELATED"/>
    <property type="match status" value="1"/>
</dbReference>
<comment type="caution">
    <text evidence="4">The sequence shown here is derived from an EMBL/GenBank/DDBJ whole genome shotgun (WGS) entry which is preliminary data.</text>
</comment>
<dbReference type="AlphaFoldDB" id="A0A4S9D144"/>
<evidence type="ECO:0000313" key="4">
    <source>
        <dbReference type="EMBL" id="THX12900.1"/>
    </source>
</evidence>
<dbReference type="EMBL" id="QZAS01000011">
    <property type="protein sequence ID" value="THX12900.1"/>
    <property type="molecule type" value="Genomic_DNA"/>
</dbReference>
<name>A0A4S9D144_AURPU</name>
<keyword evidence="2 3" id="KW-0040">ANK repeat</keyword>
<dbReference type="Pfam" id="PF12796">
    <property type="entry name" value="Ank_2"/>
    <property type="match status" value="1"/>
</dbReference>
<accession>A0A4S9D144</accession>
<dbReference type="SUPFAM" id="SSF48403">
    <property type="entry name" value="Ankyrin repeat"/>
    <property type="match status" value="1"/>
</dbReference>
<sequence length="514" mass="57645">MCILHLCWHMNVAIEREDQTSHKIEATTLLFPAISQMSNWIRPQGTIAYLQRPSLMWTKKTKFSHSPVEIKGLVTKPSRTAAARSFQQYARSNWLTLSYSTSSDSVLWKQFWPLVLEHPNDPQICPWNRDRMVAVVDIIWWAIDHSHVALFDIAVLRSSILDTESRPDFDIPLARYEKLRPLHLAAKRDSLEIFIRLLNLCSIDESHPVNGWTALHYAAEQGHSEIVKLLLQATSASVRVMLRGNDDHSALSLAVKAQSHETIKVIEALCGHLVWQAEVIDGVLNALLIGERRLEFANHVLLRVTLVRGYSHSKLLTWIVKHGLASLVPGVVKAGVSLDTPINSKSISSQELYSGEPEIICAAIFFALEASTPDLATALIMNGADRSVRSIHDYQTWRPFHLALNRGWVSLASLLLYGECTRTLASRCVTCVDTLRFRISVTNPRVRWLGVVLTCGAIDGFKIGSSSQDALVGQCYPNVLHVVNFRGADNDIYALEHIQLIDNVIESALFDGWL</sequence>
<reference evidence="4" key="1">
    <citation type="submission" date="2018-10" db="EMBL/GenBank/DDBJ databases">
        <title>Fifty Aureobasidium pullulans genomes reveal a recombining polyextremotolerant generalist.</title>
        <authorList>
            <person name="Gostincar C."/>
            <person name="Turk M."/>
            <person name="Zajc J."/>
            <person name="Gunde-Cimerman N."/>
        </authorList>
    </citation>
    <scope>NUCLEOTIDE SEQUENCE [LARGE SCALE GENOMIC DNA]</scope>
    <source>
        <strain evidence="4">EXF-10085</strain>
    </source>
</reference>
<feature type="repeat" description="ANK" evidence="3">
    <location>
        <begin position="210"/>
        <end position="232"/>
    </location>
</feature>
<dbReference type="InterPro" id="IPR036770">
    <property type="entry name" value="Ankyrin_rpt-contain_sf"/>
</dbReference>
<evidence type="ECO:0000256" key="2">
    <source>
        <dbReference type="ARBA" id="ARBA00023043"/>
    </source>
</evidence>